<dbReference type="PROSITE" id="PS50003">
    <property type="entry name" value="PH_DOMAIN"/>
    <property type="match status" value="1"/>
</dbReference>
<feature type="region of interest" description="Disordered" evidence="1">
    <location>
        <begin position="1"/>
        <end position="57"/>
    </location>
</feature>
<dbReference type="InterPro" id="IPR011993">
    <property type="entry name" value="PH-like_dom_sf"/>
</dbReference>
<dbReference type="EMBL" id="UYRR01030985">
    <property type="protein sequence ID" value="VDK42411.1"/>
    <property type="molecule type" value="Genomic_DNA"/>
</dbReference>
<feature type="domain" description="PH" evidence="2">
    <location>
        <begin position="122"/>
        <end position="340"/>
    </location>
</feature>
<organism evidence="5">
    <name type="scientific">Anisakis simplex</name>
    <name type="common">Herring worm</name>
    <dbReference type="NCBI Taxonomy" id="6269"/>
    <lineage>
        <taxon>Eukaryota</taxon>
        <taxon>Metazoa</taxon>
        <taxon>Ecdysozoa</taxon>
        <taxon>Nematoda</taxon>
        <taxon>Chromadorea</taxon>
        <taxon>Rhabditida</taxon>
        <taxon>Spirurina</taxon>
        <taxon>Ascaridomorpha</taxon>
        <taxon>Ascaridoidea</taxon>
        <taxon>Anisakidae</taxon>
        <taxon>Anisakis</taxon>
        <taxon>Anisakis simplex complex</taxon>
    </lineage>
</organism>
<dbReference type="Proteomes" id="UP000267096">
    <property type="component" value="Unassembled WGS sequence"/>
</dbReference>
<feature type="compositionally biased region" description="Polar residues" evidence="1">
    <location>
        <begin position="41"/>
        <end position="57"/>
    </location>
</feature>
<dbReference type="AlphaFoldDB" id="A0A158PMX9"/>
<gene>
    <name evidence="3" type="ORF">ASIM_LOCUS10136</name>
</gene>
<reference evidence="5" key="1">
    <citation type="submission" date="2016-04" db="UniProtKB">
        <authorList>
            <consortium name="WormBaseParasite"/>
        </authorList>
    </citation>
    <scope>IDENTIFICATION</scope>
</reference>
<sequence length="418" mass="47123">MDDVFRGLSTSSTFESKNCLSDTSLRSSSNLVPSSSSSKSIFNQKNATSSVQHPQPTTHRIQRFITFFSSNDHQNKQQHSSGSLASPSSGYVGKQYVKRSTTGVLNNSSSAHSLFIPIKAKDVRKQGQLIHQETALGDSSKYDPRRWEQCWAVLHAYNLYLCRQLSSYVSDESQEKVRSSYSTFVLVFTLLPYCFRGAQSSVFPQQCIPFLYFSMSSELCLFPPPPRNAPPSQIPTSISYFRTGYENESSELFRLHAFVVVKKHRNRCVSFMILNIPADSLTIDIRSSIVDIAYELRQRKDEQRAHVLRVVTQRRTEHLLQAESEGEMLKWIDNIRNASSSYVLTNAAATAAAIAPPADNKRATTTPTLHRARATKANSADSYYLVDYAGCDEYDVDEKYLQRRVLSKQAGDVVSWLE</sequence>
<dbReference type="SUPFAM" id="SSF50729">
    <property type="entry name" value="PH domain-like"/>
    <property type="match status" value="1"/>
</dbReference>
<evidence type="ECO:0000259" key="2">
    <source>
        <dbReference type="PROSITE" id="PS50003"/>
    </source>
</evidence>
<reference evidence="3 4" key="2">
    <citation type="submission" date="2018-11" db="EMBL/GenBank/DDBJ databases">
        <authorList>
            <consortium name="Pathogen Informatics"/>
        </authorList>
    </citation>
    <scope>NUCLEOTIDE SEQUENCE [LARGE SCALE GENOMIC DNA]</scope>
</reference>
<protein>
    <submittedName>
        <fullName evidence="5">PH domain-containing protein</fullName>
    </submittedName>
</protein>
<dbReference type="SMART" id="SM00233">
    <property type="entry name" value="PH"/>
    <property type="match status" value="1"/>
</dbReference>
<dbReference type="InterPro" id="IPR001849">
    <property type="entry name" value="PH_domain"/>
</dbReference>
<evidence type="ECO:0000313" key="3">
    <source>
        <dbReference type="EMBL" id="VDK42411.1"/>
    </source>
</evidence>
<keyword evidence="4" id="KW-1185">Reference proteome</keyword>
<accession>A0A158PMX9</accession>
<name>A0A158PMX9_ANISI</name>
<feature type="compositionally biased region" description="Polar residues" evidence="1">
    <location>
        <begin position="8"/>
        <end position="23"/>
    </location>
</feature>
<feature type="compositionally biased region" description="Low complexity" evidence="1">
    <location>
        <begin position="24"/>
        <end position="40"/>
    </location>
</feature>
<evidence type="ECO:0000313" key="4">
    <source>
        <dbReference type="Proteomes" id="UP000267096"/>
    </source>
</evidence>
<dbReference type="WBParaSite" id="ASIM_0001057801-mRNA-1">
    <property type="protein sequence ID" value="ASIM_0001057801-mRNA-1"/>
    <property type="gene ID" value="ASIM_0001057801"/>
</dbReference>
<dbReference type="Gene3D" id="2.30.29.30">
    <property type="entry name" value="Pleckstrin-homology domain (PH domain)/Phosphotyrosine-binding domain (PTB)"/>
    <property type="match status" value="1"/>
</dbReference>
<evidence type="ECO:0000256" key="1">
    <source>
        <dbReference type="SAM" id="MobiDB-lite"/>
    </source>
</evidence>
<evidence type="ECO:0000313" key="5">
    <source>
        <dbReference type="WBParaSite" id="ASIM_0001057801-mRNA-1"/>
    </source>
</evidence>
<proteinExistence type="predicted"/>
<dbReference type="OrthoDB" id="5874588at2759"/>